<keyword evidence="2" id="KW-1133">Transmembrane helix</keyword>
<evidence type="ECO:0000313" key="4">
    <source>
        <dbReference type="Proteomes" id="UP000076874"/>
    </source>
</evidence>
<comment type="caution">
    <text evidence="3">The sequence shown here is derived from an EMBL/GenBank/DDBJ whole genome shotgun (WGS) entry which is preliminary data.</text>
</comment>
<dbReference type="OrthoDB" id="2589563at2759"/>
<evidence type="ECO:0000256" key="2">
    <source>
        <dbReference type="SAM" id="Phobius"/>
    </source>
</evidence>
<feature type="compositionally biased region" description="Basic and acidic residues" evidence="1">
    <location>
        <begin position="159"/>
        <end position="170"/>
    </location>
</feature>
<feature type="transmembrane region" description="Helical" evidence="2">
    <location>
        <begin position="327"/>
        <end position="344"/>
    </location>
</feature>
<evidence type="ECO:0000256" key="1">
    <source>
        <dbReference type="SAM" id="MobiDB-lite"/>
    </source>
</evidence>
<dbReference type="GO" id="GO:0071944">
    <property type="term" value="C:cell periphery"/>
    <property type="evidence" value="ECO:0007669"/>
    <property type="project" value="TreeGrafter"/>
</dbReference>
<dbReference type="EMBL" id="AZHD01000001">
    <property type="protein sequence ID" value="OAA68436.1"/>
    <property type="molecule type" value="Genomic_DNA"/>
</dbReference>
<feature type="transmembrane region" description="Helical" evidence="2">
    <location>
        <begin position="451"/>
        <end position="476"/>
    </location>
</feature>
<organism evidence="3 4">
    <name type="scientific">Niveomyces insectorum RCEF 264</name>
    <dbReference type="NCBI Taxonomy" id="1081102"/>
    <lineage>
        <taxon>Eukaryota</taxon>
        <taxon>Fungi</taxon>
        <taxon>Dikarya</taxon>
        <taxon>Ascomycota</taxon>
        <taxon>Pezizomycotina</taxon>
        <taxon>Sordariomycetes</taxon>
        <taxon>Hypocreomycetidae</taxon>
        <taxon>Hypocreales</taxon>
        <taxon>Cordycipitaceae</taxon>
        <taxon>Niveomyces</taxon>
    </lineage>
</organism>
<feature type="transmembrane region" description="Helical" evidence="2">
    <location>
        <begin position="381"/>
        <end position="400"/>
    </location>
</feature>
<feature type="compositionally biased region" description="Low complexity" evidence="1">
    <location>
        <begin position="200"/>
        <end position="221"/>
    </location>
</feature>
<dbReference type="GO" id="GO:0000324">
    <property type="term" value="C:fungal-type vacuole"/>
    <property type="evidence" value="ECO:0007669"/>
    <property type="project" value="TreeGrafter"/>
</dbReference>
<feature type="compositionally biased region" description="Basic and acidic residues" evidence="1">
    <location>
        <begin position="32"/>
        <end position="51"/>
    </location>
</feature>
<dbReference type="AlphaFoldDB" id="A0A168A9I2"/>
<name>A0A168A9I2_9HYPO</name>
<dbReference type="InterPro" id="IPR037737">
    <property type="entry name" value="Srf1"/>
</dbReference>
<proteinExistence type="predicted"/>
<reference evidence="3 4" key="1">
    <citation type="journal article" date="2016" name="Genome Biol. Evol.">
        <title>Divergent and convergent evolution of fungal pathogenicity.</title>
        <authorList>
            <person name="Shang Y."/>
            <person name="Xiao G."/>
            <person name="Zheng P."/>
            <person name="Cen K."/>
            <person name="Zhan S."/>
            <person name="Wang C."/>
        </authorList>
    </citation>
    <scope>NUCLEOTIDE SEQUENCE [LARGE SCALE GENOMIC DNA]</scope>
    <source>
        <strain evidence="3 4">RCEF 264</strain>
    </source>
</reference>
<dbReference type="Proteomes" id="UP000076874">
    <property type="component" value="Unassembled WGS sequence"/>
</dbReference>
<accession>A0A168A9I2</accession>
<evidence type="ECO:0000313" key="3">
    <source>
        <dbReference type="EMBL" id="OAA68436.1"/>
    </source>
</evidence>
<feature type="compositionally biased region" description="Low complexity" evidence="1">
    <location>
        <begin position="62"/>
        <end position="76"/>
    </location>
</feature>
<keyword evidence="2" id="KW-0812">Transmembrane</keyword>
<dbReference type="PANTHER" id="PTHR36819">
    <property type="entry name" value="REGULATOR OF PHOSPHOLIPASE D SRF1"/>
    <property type="match status" value="1"/>
</dbReference>
<keyword evidence="2" id="KW-0472">Membrane</keyword>
<dbReference type="PANTHER" id="PTHR36819:SF1">
    <property type="entry name" value="REGULATOR OF PHOSPHOLIPASE D SRF1"/>
    <property type="match status" value="1"/>
</dbReference>
<keyword evidence="4" id="KW-1185">Reference proteome</keyword>
<feature type="compositionally biased region" description="Gly residues" evidence="1">
    <location>
        <begin position="52"/>
        <end position="61"/>
    </location>
</feature>
<sequence>MTPGTVRTVPPWVIQRPPPSLLSQHNHAPSNPRDRARAPSDEPGSEARHDNGGGGGSGSGRGSSQHHTTATSTSEGSETKAERAIAATSGSERRLGPRLSHLFKNKEGRKWDHLRSSEPVIVSQFHVVNGPTTTTSGRDERHSVGRRKGPREVDEDDGGERPGGEGKEEGGGGGEGGEAERQRGRTATTAAVTPQRHDATAAARTASSPYADAAAAAPPATAGPSWWYNPETQWRAFIESSRYPHLPNEKSEILDDEEMSRLHPDFGYNFALQPKTGGAAAAAAATGDVPRRGRFRRRLGYLSDKAFYQRLWQTILHHPLSPLVCRLTVLSTSIVALVVAVEIFRREKLGSHRTYSSTGGGGGGDATSLLMENRRQERTQIIVAIVVDVVAVPYIGYITVDDYTGKPLGLRPPQSRIRLILADLFFIIFKSASTALGFETMIYFNSPDSQGLLTALGVFELVGLISWALTLTINVFREVERLGG</sequence>
<feature type="region of interest" description="Disordered" evidence="1">
    <location>
        <begin position="1"/>
        <end position="221"/>
    </location>
</feature>
<gene>
    <name evidence="3" type="ORF">SPI_00631</name>
</gene>
<protein>
    <submittedName>
        <fullName evidence="3">Uncharacterized protein</fullName>
    </submittedName>
</protein>
<feature type="compositionally biased region" description="Basic and acidic residues" evidence="1">
    <location>
        <begin position="104"/>
        <end position="116"/>
    </location>
</feature>